<dbReference type="PROSITE" id="PS50097">
    <property type="entry name" value="BTB"/>
    <property type="match status" value="1"/>
</dbReference>
<dbReference type="SMART" id="SM00225">
    <property type="entry name" value="BTB"/>
    <property type="match status" value="1"/>
</dbReference>
<dbReference type="OrthoDB" id="2153609at2759"/>
<evidence type="ECO:0000313" key="2">
    <source>
        <dbReference type="EMBL" id="CAF1230643.1"/>
    </source>
</evidence>
<evidence type="ECO:0000313" key="3">
    <source>
        <dbReference type="Proteomes" id="UP000663852"/>
    </source>
</evidence>
<dbReference type="SUPFAM" id="SSF54695">
    <property type="entry name" value="POZ domain"/>
    <property type="match status" value="1"/>
</dbReference>
<dbReference type="GO" id="GO:0048512">
    <property type="term" value="P:circadian behavior"/>
    <property type="evidence" value="ECO:0007669"/>
    <property type="project" value="TreeGrafter"/>
</dbReference>
<sequence>MTNTFPFLSKSEEDELQQSTRKKLPTFVRSYDQGVLKLAQRIAMAQAIGAREEQWVSRVVDYSSQYNNDTWAAHQIIGPPKVYPRYGDLNGAWAQGNRANNEFIVIEFSRAVNPEQIDIYETYNAGAVVKVGVRNGGHPNADWETIWQVNSPHVEARSRIFSIPCSNKISYGINQIRLEVNCTAAGSWCEIDCVKLIGHSSYHDIAHRELIMNLKQFLKDDCLADVVFQLDGGQTISAYRNLLRTRCHYFSLLFDEHGTNTETPIPIGNISYDAFYQILNYTYTETIDSTLNYEVYLELMRKADEYYLSPIYDDAFGFIKKLVNSRNVLKIYLSACSPIDAEGNPTLILTDVIDYCVGFVQRHRQEVYKSDEMHLLPKDMLLKLVQLVL</sequence>
<accession>A0A814YLF0</accession>
<dbReference type="InterPro" id="IPR052407">
    <property type="entry name" value="BTB_POZ_domain_cont_9"/>
</dbReference>
<protein>
    <recommendedName>
        <fullName evidence="1">BTB domain-containing protein</fullName>
    </recommendedName>
</protein>
<dbReference type="EMBL" id="CAJNOJ010000166">
    <property type="protein sequence ID" value="CAF1230643.1"/>
    <property type="molecule type" value="Genomic_DNA"/>
</dbReference>
<dbReference type="Gene3D" id="3.30.710.10">
    <property type="entry name" value="Potassium Channel Kv1.1, Chain A"/>
    <property type="match status" value="1"/>
</dbReference>
<dbReference type="PANTHER" id="PTHR46306:SF1">
    <property type="entry name" value="BTB_POZ DOMAIN-CONTAINING PROTEIN 9"/>
    <property type="match status" value="1"/>
</dbReference>
<reference evidence="2" key="1">
    <citation type="submission" date="2021-02" db="EMBL/GenBank/DDBJ databases">
        <authorList>
            <person name="Nowell W R."/>
        </authorList>
    </citation>
    <scope>NUCLEOTIDE SEQUENCE</scope>
</reference>
<dbReference type="GO" id="GO:0050804">
    <property type="term" value="P:modulation of chemical synaptic transmission"/>
    <property type="evidence" value="ECO:0007669"/>
    <property type="project" value="TreeGrafter"/>
</dbReference>
<dbReference type="Pfam" id="PF00651">
    <property type="entry name" value="BTB"/>
    <property type="match status" value="1"/>
</dbReference>
<feature type="domain" description="BTB" evidence="1">
    <location>
        <begin position="224"/>
        <end position="291"/>
    </location>
</feature>
<organism evidence="2 3">
    <name type="scientific">Adineta ricciae</name>
    <name type="common">Rotifer</name>
    <dbReference type="NCBI Taxonomy" id="249248"/>
    <lineage>
        <taxon>Eukaryota</taxon>
        <taxon>Metazoa</taxon>
        <taxon>Spiralia</taxon>
        <taxon>Gnathifera</taxon>
        <taxon>Rotifera</taxon>
        <taxon>Eurotatoria</taxon>
        <taxon>Bdelloidea</taxon>
        <taxon>Adinetida</taxon>
        <taxon>Adinetidae</taxon>
        <taxon>Adineta</taxon>
    </lineage>
</organism>
<name>A0A814YLF0_ADIRI</name>
<dbReference type="CDD" id="cd18186">
    <property type="entry name" value="BTB_POZ_ZBTB_KLHL-like"/>
    <property type="match status" value="1"/>
</dbReference>
<dbReference type="PANTHER" id="PTHR46306">
    <property type="entry name" value="BTB/POZ DOMAIN-CONTAINING PROTEIN 9"/>
    <property type="match status" value="1"/>
</dbReference>
<dbReference type="InterPro" id="IPR058897">
    <property type="entry name" value="PAPPA_SD_C"/>
</dbReference>
<comment type="caution">
    <text evidence="2">The sequence shown here is derived from an EMBL/GenBank/DDBJ whole genome shotgun (WGS) entry which is preliminary data.</text>
</comment>
<dbReference type="AlphaFoldDB" id="A0A814YLF0"/>
<dbReference type="InterPro" id="IPR011333">
    <property type="entry name" value="SKP1/BTB/POZ_sf"/>
</dbReference>
<dbReference type="Pfam" id="PF25900">
    <property type="entry name" value="PAPPA"/>
    <property type="match status" value="1"/>
</dbReference>
<dbReference type="InterPro" id="IPR000210">
    <property type="entry name" value="BTB/POZ_dom"/>
</dbReference>
<dbReference type="Proteomes" id="UP000663852">
    <property type="component" value="Unassembled WGS sequence"/>
</dbReference>
<gene>
    <name evidence="2" type="ORF">EDS130_LOCUS26913</name>
</gene>
<dbReference type="GO" id="GO:0005737">
    <property type="term" value="C:cytoplasm"/>
    <property type="evidence" value="ECO:0007669"/>
    <property type="project" value="TreeGrafter"/>
</dbReference>
<dbReference type="GO" id="GO:0008344">
    <property type="term" value="P:adult locomotory behavior"/>
    <property type="evidence" value="ECO:0007669"/>
    <property type="project" value="TreeGrafter"/>
</dbReference>
<proteinExistence type="predicted"/>
<evidence type="ECO:0000259" key="1">
    <source>
        <dbReference type="PROSITE" id="PS50097"/>
    </source>
</evidence>